<evidence type="ECO:0000256" key="12">
    <source>
        <dbReference type="RuleBase" id="RU000659"/>
    </source>
</evidence>
<evidence type="ECO:0000313" key="13">
    <source>
        <dbReference type="EMBL" id="RMX01939.1"/>
    </source>
</evidence>
<dbReference type="PANTHER" id="PTHR36427:SF3">
    <property type="entry name" value="LARGE RIBOSOMAL SUBUNIT PROTEIN UL1M"/>
    <property type="match status" value="1"/>
</dbReference>
<dbReference type="GO" id="GO:0006417">
    <property type="term" value="P:regulation of translation"/>
    <property type="evidence" value="ECO:0007669"/>
    <property type="project" value="UniProtKB-KW"/>
</dbReference>
<dbReference type="Proteomes" id="UP000278006">
    <property type="component" value="Unassembled WGS sequence"/>
</dbReference>
<keyword evidence="7 11" id="KW-0689">Ribosomal protein</keyword>
<evidence type="ECO:0000256" key="3">
    <source>
        <dbReference type="ARBA" id="ARBA00022555"/>
    </source>
</evidence>
<evidence type="ECO:0000256" key="2">
    <source>
        <dbReference type="ARBA" id="ARBA00022491"/>
    </source>
</evidence>
<keyword evidence="5 11" id="KW-0810">Translation regulation</keyword>
<dbReference type="AlphaFoldDB" id="A0A3M6QHK6"/>
<comment type="function">
    <text evidence="11">Binds directly to 23S rRNA. The L1 stalk is quite mobile in the ribosome, and is involved in E site tRNA release.</text>
</comment>
<dbReference type="InterPro" id="IPR002143">
    <property type="entry name" value="Ribosomal_uL1"/>
</dbReference>
<dbReference type="NCBIfam" id="TIGR01169">
    <property type="entry name" value="rplA_bact"/>
    <property type="match status" value="1"/>
</dbReference>
<dbReference type="PROSITE" id="PS01199">
    <property type="entry name" value="RIBOSOMAL_L1"/>
    <property type="match status" value="1"/>
</dbReference>
<comment type="function">
    <text evidence="10 11">Protein L1 is also a translational repressor protein, it controls the translation of the L11 operon by binding to its mRNA.</text>
</comment>
<keyword evidence="6 11" id="KW-0694">RNA-binding</keyword>
<dbReference type="RefSeq" id="WP_122231999.1">
    <property type="nucleotide sequence ID" value="NZ_RDQO01000010.1"/>
</dbReference>
<dbReference type="GO" id="GO:0003735">
    <property type="term" value="F:structural constituent of ribosome"/>
    <property type="evidence" value="ECO:0007669"/>
    <property type="project" value="InterPro"/>
</dbReference>
<dbReference type="InterPro" id="IPR028364">
    <property type="entry name" value="Ribosomal_uL1/biogenesis"/>
</dbReference>
<keyword evidence="4 11" id="KW-0699">rRNA-binding</keyword>
<dbReference type="CDD" id="cd00403">
    <property type="entry name" value="Ribosomal_L1"/>
    <property type="match status" value="1"/>
</dbReference>
<dbReference type="InterPro" id="IPR023673">
    <property type="entry name" value="Ribosomal_uL1_CS"/>
</dbReference>
<dbReference type="InterPro" id="IPR005878">
    <property type="entry name" value="Ribosom_uL1_bac-type"/>
</dbReference>
<evidence type="ECO:0000256" key="9">
    <source>
        <dbReference type="ARBA" id="ARBA00035241"/>
    </source>
</evidence>
<sequence length="231" mass="24044">MAKLTKKQKAQQGKIDSTKLYAWGDAIVLVKDAATAKFDESIDVAVQLGIDAKKSDQVVRGAVVLPNGTGKTARVAVFAQGAKAEEAKAAGADVVGMEELAAEFKTGNIPYDVIIAAPDAMRVVGALGQILGPRGLMPNPKVGTVTPDVATAVKNAKAGQVQFRVDKAGIIHGTIGRRSFDNEKLQQNLKALVDALNKAKPAASKGAYLRKLAVSSTMGVGVRVDLQTLAA</sequence>
<dbReference type="Gene3D" id="3.30.190.20">
    <property type="match status" value="1"/>
</dbReference>
<evidence type="ECO:0000256" key="10">
    <source>
        <dbReference type="ARBA" id="ARBA00059110"/>
    </source>
</evidence>
<dbReference type="SUPFAM" id="SSF56808">
    <property type="entry name" value="Ribosomal protein L1"/>
    <property type="match status" value="1"/>
</dbReference>
<dbReference type="GO" id="GO:0006412">
    <property type="term" value="P:translation"/>
    <property type="evidence" value="ECO:0007669"/>
    <property type="project" value="UniProtKB-UniRule"/>
</dbReference>
<dbReference type="PANTHER" id="PTHR36427">
    <property type="entry name" value="54S RIBOSOMAL PROTEIN L1, MITOCHONDRIAL"/>
    <property type="match status" value="1"/>
</dbReference>
<dbReference type="HAMAP" id="MF_01318_B">
    <property type="entry name" value="Ribosomal_uL1_B"/>
    <property type="match status" value="1"/>
</dbReference>
<keyword evidence="2 11" id="KW-0678">Repressor</keyword>
<evidence type="ECO:0000256" key="4">
    <source>
        <dbReference type="ARBA" id="ARBA00022730"/>
    </source>
</evidence>
<keyword evidence="3 11" id="KW-0820">tRNA-binding</keyword>
<protein>
    <recommendedName>
        <fullName evidence="9 11">Large ribosomal subunit protein uL1</fullName>
    </recommendedName>
</protein>
<dbReference type="Gene3D" id="3.40.50.790">
    <property type="match status" value="1"/>
</dbReference>
<keyword evidence="8 11" id="KW-0687">Ribonucleoprotein</keyword>
<gene>
    <name evidence="11" type="primary">rplA</name>
    <name evidence="13" type="ORF">D8I35_18705</name>
</gene>
<organism evidence="13 14">
    <name type="scientific">Corticibacter populi</name>
    <dbReference type="NCBI Taxonomy" id="1550736"/>
    <lineage>
        <taxon>Bacteria</taxon>
        <taxon>Pseudomonadati</taxon>
        <taxon>Pseudomonadota</taxon>
        <taxon>Betaproteobacteria</taxon>
        <taxon>Burkholderiales</taxon>
        <taxon>Comamonadaceae</taxon>
        <taxon>Corticibacter</taxon>
    </lineage>
</organism>
<dbReference type="PIRSF" id="PIRSF002155">
    <property type="entry name" value="Ribosomal_L1"/>
    <property type="match status" value="1"/>
</dbReference>
<dbReference type="InterPro" id="IPR023674">
    <property type="entry name" value="Ribosomal_uL1-like"/>
</dbReference>
<evidence type="ECO:0000256" key="11">
    <source>
        <dbReference type="HAMAP-Rule" id="MF_01318"/>
    </source>
</evidence>
<dbReference type="FunFam" id="3.40.50.790:FF:000001">
    <property type="entry name" value="50S ribosomal protein L1"/>
    <property type="match status" value="1"/>
</dbReference>
<comment type="subunit">
    <text evidence="11">Part of the 50S ribosomal subunit.</text>
</comment>
<evidence type="ECO:0000256" key="5">
    <source>
        <dbReference type="ARBA" id="ARBA00022845"/>
    </source>
</evidence>
<comment type="similarity">
    <text evidence="1 11 12">Belongs to the universal ribosomal protein uL1 family.</text>
</comment>
<proteinExistence type="inferred from homology"/>
<dbReference type="OrthoDB" id="9803740at2"/>
<dbReference type="Pfam" id="PF00687">
    <property type="entry name" value="Ribosomal_L1"/>
    <property type="match status" value="1"/>
</dbReference>
<reference evidence="13 14" key="1">
    <citation type="submission" date="2018-10" db="EMBL/GenBank/DDBJ databases">
        <title>Draft genome of Cortibacter populi DSM10536.</title>
        <authorList>
            <person name="Bernier A.-M."/>
            <person name="Bernard K."/>
        </authorList>
    </citation>
    <scope>NUCLEOTIDE SEQUENCE [LARGE SCALE GENOMIC DNA]</scope>
    <source>
        <strain evidence="13 14">DSM 105136</strain>
    </source>
</reference>
<keyword evidence="14" id="KW-1185">Reference proteome</keyword>
<evidence type="ECO:0000256" key="1">
    <source>
        <dbReference type="ARBA" id="ARBA00010531"/>
    </source>
</evidence>
<dbReference type="GO" id="GO:0019843">
    <property type="term" value="F:rRNA binding"/>
    <property type="evidence" value="ECO:0007669"/>
    <property type="project" value="UniProtKB-UniRule"/>
</dbReference>
<evidence type="ECO:0000256" key="8">
    <source>
        <dbReference type="ARBA" id="ARBA00023274"/>
    </source>
</evidence>
<dbReference type="EMBL" id="RDQO01000010">
    <property type="protein sequence ID" value="RMX01939.1"/>
    <property type="molecule type" value="Genomic_DNA"/>
</dbReference>
<dbReference type="GO" id="GO:0000049">
    <property type="term" value="F:tRNA binding"/>
    <property type="evidence" value="ECO:0007669"/>
    <property type="project" value="UniProtKB-KW"/>
</dbReference>
<evidence type="ECO:0000256" key="7">
    <source>
        <dbReference type="ARBA" id="ARBA00022980"/>
    </source>
</evidence>
<comment type="caution">
    <text evidence="13">The sequence shown here is derived from an EMBL/GenBank/DDBJ whole genome shotgun (WGS) entry which is preliminary data.</text>
</comment>
<evidence type="ECO:0000313" key="14">
    <source>
        <dbReference type="Proteomes" id="UP000278006"/>
    </source>
</evidence>
<accession>A0A3M6QHK6</accession>
<dbReference type="GO" id="GO:0022625">
    <property type="term" value="C:cytosolic large ribosomal subunit"/>
    <property type="evidence" value="ECO:0007669"/>
    <property type="project" value="TreeGrafter"/>
</dbReference>
<dbReference type="InterPro" id="IPR016095">
    <property type="entry name" value="Ribosomal_uL1_3-a/b-sand"/>
</dbReference>
<evidence type="ECO:0000256" key="6">
    <source>
        <dbReference type="ARBA" id="ARBA00022884"/>
    </source>
</evidence>
<name>A0A3M6QHK6_9BURK</name>